<dbReference type="EMBL" id="JANUGQ010000012">
    <property type="protein sequence ID" value="MCS0637191.1"/>
    <property type="molecule type" value="Genomic_DNA"/>
</dbReference>
<sequence length="140" mass="14216">MRVEVLEVLRGTEDESGGGVGVVFRSAAGRAWARWCGAEVPGAGTVVHGEVDVPGEVAAWRPAEGPDLLVADAPGAAVRLRGTVDGVGEDSVVVIRLGGAILLAEFAGGTAGERGDEALPSVGERVEFSVPEIGLYPVSV</sequence>
<name>A0ABT2CIG1_9ACTN</name>
<evidence type="ECO:0000313" key="2">
    <source>
        <dbReference type="Proteomes" id="UP001431313"/>
    </source>
</evidence>
<evidence type="ECO:0000313" key="1">
    <source>
        <dbReference type="EMBL" id="MCS0637191.1"/>
    </source>
</evidence>
<protein>
    <submittedName>
        <fullName evidence="1">Uncharacterized protein</fullName>
    </submittedName>
</protein>
<reference evidence="1" key="1">
    <citation type="submission" date="2022-08" db="EMBL/GenBank/DDBJ databases">
        <authorList>
            <person name="Somphong A."/>
            <person name="Phongsopitanun W."/>
        </authorList>
    </citation>
    <scope>NUCLEOTIDE SEQUENCE</scope>
    <source>
        <strain evidence="1">LP05-1</strain>
    </source>
</reference>
<comment type="caution">
    <text evidence="1">The sequence shown here is derived from an EMBL/GenBank/DDBJ whole genome shotgun (WGS) entry which is preliminary data.</text>
</comment>
<organism evidence="1 2">
    <name type="scientific">Streptomyces pyxinae</name>
    <dbReference type="NCBI Taxonomy" id="2970734"/>
    <lineage>
        <taxon>Bacteria</taxon>
        <taxon>Bacillati</taxon>
        <taxon>Actinomycetota</taxon>
        <taxon>Actinomycetes</taxon>
        <taxon>Kitasatosporales</taxon>
        <taxon>Streptomycetaceae</taxon>
        <taxon>Streptomyces</taxon>
    </lineage>
</organism>
<keyword evidence="2" id="KW-1185">Reference proteome</keyword>
<gene>
    <name evidence="1" type="ORF">NX801_16280</name>
</gene>
<dbReference type="RefSeq" id="WP_258788430.1">
    <property type="nucleotide sequence ID" value="NZ_JANUGQ010000012.1"/>
</dbReference>
<proteinExistence type="predicted"/>
<accession>A0ABT2CIG1</accession>
<dbReference type="Proteomes" id="UP001431313">
    <property type="component" value="Unassembled WGS sequence"/>
</dbReference>